<evidence type="ECO:0000313" key="1">
    <source>
        <dbReference type="EMBL" id="CAI9775861.1"/>
    </source>
</evidence>
<accession>A0AAD1ZU13</accession>
<dbReference type="AlphaFoldDB" id="A0AAD1ZU13"/>
<reference evidence="1" key="1">
    <citation type="submission" date="2023-05" db="EMBL/GenBank/DDBJ databases">
        <authorList>
            <person name="Huff M."/>
        </authorList>
    </citation>
    <scope>NUCLEOTIDE SEQUENCE</scope>
</reference>
<name>A0AAD1ZU13_9LAMI</name>
<dbReference type="Proteomes" id="UP000834106">
    <property type="component" value="Chromosome 14"/>
</dbReference>
<organism evidence="1 2">
    <name type="scientific">Fraxinus pennsylvanica</name>
    <dbReference type="NCBI Taxonomy" id="56036"/>
    <lineage>
        <taxon>Eukaryota</taxon>
        <taxon>Viridiplantae</taxon>
        <taxon>Streptophyta</taxon>
        <taxon>Embryophyta</taxon>
        <taxon>Tracheophyta</taxon>
        <taxon>Spermatophyta</taxon>
        <taxon>Magnoliopsida</taxon>
        <taxon>eudicotyledons</taxon>
        <taxon>Gunneridae</taxon>
        <taxon>Pentapetalae</taxon>
        <taxon>asterids</taxon>
        <taxon>lamiids</taxon>
        <taxon>Lamiales</taxon>
        <taxon>Oleaceae</taxon>
        <taxon>Oleeae</taxon>
        <taxon>Fraxinus</taxon>
    </lineage>
</organism>
<gene>
    <name evidence="1" type="ORF">FPE_LOCUS23291</name>
</gene>
<dbReference type="EMBL" id="OU503049">
    <property type="protein sequence ID" value="CAI9775861.1"/>
    <property type="molecule type" value="Genomic_DNA"/>
</dbReference>
<protein>
    <submittedName>
        <fullName evidence="1">Uncharacterized protein</fullName>
    </submittedName>
</protein>
<proteinExistence type="predicted"/>
<sequence>MVRDFLNTEFCFATREQISELYRLIFYGREDPQFFIDPLDLDSIVKVELESVEFNHTALCQIFQSLCNEGHESPFYCEVKTTQAEHFQGFLKQKHQARLDMQHRQELSTQWESIERRSAFLKEENASLREKLFLLDREKEKAS</sequence>
<keyword evidence="2" id="KW-1185">Reference proteome</keyword>
<evidence type="ECO:0000313" key="2">
    <source>
        <dbReference type="Proteomes" id="UP000834106"/>
    </source>
</evidence>